<dbReference type="AlphaFoldDB" id="A0A5C6AX68"/>
<evidence type="ECO:0000313" key="3">
    <source>
        <dbReference type="Proteomes" id="UP000316213"/>
    </source>
</evidence>
<dbReference type="Pfam" id="PF11127">
    <property type="entry name" value="YgaP-like_TM"/>
    <property type="match status" value="1"/>
</dbReference>
<proteinExistence type="predicted"/>
<reference evidence="2 3" key="1">
    <citation type="submission" date="2019-02" db="EMBL/GenBank/DDBJ databases">
        <title>Deep-cultivation of Planctomycetes and their phenomic and genomic characterization uncovers novel biology.</title>
        <authorList>
            <person name="Wiegand S."/>
            <person name="Jogler M."/>
            <person name="Boedeker C."/>
            <person name="Pinto D."/>
            <person name="Vollmers J."/>
            <person name="Rivas-Marin E."/>
            <person name="Kohn T."/>
            <person name="Peeters S.H."/>
            <person name="Heuer A."/>
            <person name="Rast P."/>
            <person name="Oberbeckmann S."/>
            <person name="Bunk B."/>
            <person name="Jeske O."/>
            <person name="Meyerdierks A."/>
            <person name="Storesund J.E."/>
            <person name="Kallscheuer N."/>
            <person name="Luecker S."/>
            <person name="Lage O.M."/>
            <person name="Pohl T."/>
            <person name="Merkel B.J."/>
            <person name="Hornburger P."/>
            <person name="Mueller R.-W."/>
            <person name="Bruemmer F."/>
            <person name="Labrenz M."/>
            <person name="Spormann A.M."/>
            <person name="Op Den Camp H."/>
            <person name="Overmann J."/>
            <person name="Amann R."/>
            <person name="Jetten M.S.M."/>
            <person name="Mascher T."/>
            <person name="Medema M.H."/>
            <person name="Devos D.P."/>
            <person name="Kaster A.-K."/>
            <person name="Ovreas L."/>
            <person name="Rohde M."/>
            <person name="Galperin M.Y."/>
            <person name="Jogler C."/>
        </authorList>
    </citation>
    <scope>NUCLEOTIDE SEQUENCE [LARGE SCALE GENOMIC DNA]</scope>
    <source>
        <strain evidence="2 3">Pla100</strain>
    </source>
</reference>
<evidence type="ECO:0000313" key="2">
    <source>
        <dbReference type="EMBL" id="TWU04071.1"/>
    </source>
</evidence>
<evidence type="ECO:0000259" key="1">
    <source>
        <dbReference type="Pfam" id="PF11127"/>
    </source>
</evidence>
<dbReference type="Proteomes" id="UP000316213">
    <property type="component" value="Unassembled WGS sequence"/>
</dbReference>
<accession>A0A5C6AX68</accession>
<feature type="domain" description="Inner membrane protein YgaP-like transmembrane" evidence="1">
    <location>
        <begin position="19"/>
        <end position="79"/>
    </location>
</feature>
<name>A0A5C6AX68_9BACT</name>
<dbReference type="InterPro" id="IPR021309">
    <property type="entry name" value="YgaP-like_TM"/>
</dbReference>
<comment type="caution">
    <text evidence="2">The sequence shown here is derived from an EMBL/GenBank/DDBJ whole genome shotgun (WGS) entry which is preliminary data.</text>
</comment>
<dbReference type="RefSeq" id="WP_146576458.1">
    <property type="nucleotide sequence ID" value="NZ_SJPM01000001.1"/>
</dbReference>
<gene>
    <name evidence="2" type="ORF">Pla100_10070</name>
</gene>
<sequence length="193" mass="21416">MNRQLTLSSTACCQADERRNVGQNEQIGSLLAGGGLIVYGMLPHSKLRLVGLIAGASLIYRGVTGHCEVYQRLGVDTAQDEKQPGVANGHGRKIISTVHINRDRRDLYDLWRNLSNLPNVMRHLQSVTPLDDQRSRWTAFGPFDQTLQMSLDDAPEMYRVFQEKQDECVKVVLTPDSIGQSNNMAAIAGHTQA</sequence>
<dbReference type="InterPro" id="IPR023393">
    <property type="entry name" value="START-like_dom_sf"/>
</dbReference>
<keyword evidence="3" id="KW-1185">Reference proteome</keyword>
<dbReference type="SUPFAM" id="SSF55961">
    <property type="entry name" value="Bet v1-like"/>
    <property type="match status" value="1"/>
</dbReference>
<dbReference type="Gene3D" id="3.30.530.20">
    <property type="match status" value="1"/>
</dbReference>
<organism evidence="2 3">
    <name type="scientific">Neorhodopirellula pilleata</name>
    <dbReference type="NCBI Taxonomy" id="2714738"/>
    <lineage>
        <taxon>Bacteria</taxon>
        <taxon>Pseudomonadati</taxon>
        <taxon>Planctomycetota</taxon>
        <taxon>Planctomycetia</taxon>
        <taxon>Pirellulales</taxon>
        <taxon>Pirellulaceae</taxon>
        <taxon>Neorhodopirellula</taxon>
    </lineage>
</organism>
<protein>
    <recommendedName>
        <fullName evidence="1">Inner membrane protein YgaP-like transmembrane domain-containing protein</fullName>
    </recommendedName>
</protein>
<dbReference type="OrthoDB" id="3695445at2"/>
<dbReference type="EMBL" id="SJPM01000001">
    <property type="protein sequence ID" value="TWU04071.1"/>
    <property type="molecule type" value="Genomic_DNA"/>
</dbReference>